<reference evidence="1" key="1">
    <citation type="submission" date="2021-10" db="EMBL/GenBank/DDBJ databases">
        <title>Psilocybe cubensis genome.</title>
        <authorList>
            <person name="Mckernan K.J."/>
            <person name="Crawford S."/>
            <person name="Trippe A."/>
            <person name="Kane L.T."/>
            <person name="Mclaughlin S."/>
        </authorList>
    </citation>
    <scope>NUCLEOTIDE SEQUENCE</scope>
    <source>
        <strain evidence="1">MGC-MH-2018</strain>
    </source>
</reference>
<accession>A0ACB8H1I6</accession>
<protein>
    <submittedName>
        <fullName evidence="1">Uncharacterized protein</fullName>
    </submittedName>
</protein>
<organism evidence="1 2">
    <name type="scientific">Psilocybe cubensis</name>
    <name type="common">Psychedelic mushroom</name>
    <name type="synonym">Stropharia cubensis</name>
    <dbReference type="NCBI Taxonomy" id="181762"/>
    <lineage>
        <taxon>Eukaryota</taxon>
        <taxon>Fungi</taxon>
        <taxon>Dikarya</taxon>
        <taxon>Basidiomycota</taxon>
        <taxon>Agaricomycotina</taxon>
        <taxon>Agaricomycetes</taxon>
        <taxon>Agaricomycetidae</taxon>
        <taxon>Agaricales</taxon>
        <taxon>Agaricineae</taxon>
        <taxon>Strophariaceae</taxon>
        <taxon>Psilocybe</taxon>
    </lineage>
</organism>
<gene>
    <name evidence="1" type="ORF">JR316_0006086</name>
</gene>
<proteinExistence type="predicted"/>
<dbReference type="Proteomes" id="UP000664032">
    <property type="component" value="Unassembled WGS sequence"/>
</dbReference>
<comment type="caution">
    <text evidence="1">The sequence shown here is derived from an EMBL/GenBank/DDBJ whole genome shotgun (WGS) entry which is preliminary data.</text>
</comment>
<evidence type="ECO:0000313" key="1">
    <source>
        <dbReference type="EMBL" id="KAH9481559.1"/>
    </source>
</evidence>
<name>A0ACB8H1I6_PSICU</name>
<keyword evidence="2" id="KW-1185">Reference proteome</keyword>
<sequence>MTLQKLLPLVIPSVLGKGAPFSMMTFPMDAYRQLRNTLEELNDDTASEIQPQKTPWASHWLFVDKPTVATTLDLTRLLRPSQKCDSDQSAIPDLFKGELNDGKPNCERKRTYLPIFLCIDWSTKRKPTMSESTIPPDIAKSAGPLLLGYMFNWGLFGALSVQVYMYYMSFPKDRLYMKCLVYGLYLLEVAQTGIVTHDAFDGYAKGFGNLKALHSIHLEWLCVPIFSGIVSGTVQIFFAYRIYYLSRSKAIGIAICVIALTEATAAIIGGVQAATVDLQRLQSAAFASTTIWLAGSAVCDIIIAGCMSYFLSKKDTAFKATRTVINKLIRLTIETGTLTATVATIDIVLFLAFRHNNYHTAPATILAKLYSNTLLMICNSRMRIVGGRDPTHSTSELMDMPLDATSGIEFNKFTRSVDLIPPTQRPKPFTIHTDTWAENDDTDQRHKASSSYLAEVTPDGRDTKVNLQSALGSSSHDTENA</sequence>
<evidence type="ECO:0000313" key="2">
    <source>
        <dbReference type="Proteomes" id="UP000664032"/>
    </source>
</evidence>
<dbReference type="EMBL" id="JAFIQS020000005">
    <property type="protein sequence ID" value="KAH9481559.1"/>
    <property type="molecule type" value="Genomic_DNA"/>
</dbReference>